<keyword evidence="6" id="KW-0479">Metal-binding</keyword>
<sequence length="672" mass="78048">MDSSSDHFDKNDNQYSDEVENMDQVDDLQQEQIDTSTNITQNSSRKAYKGNFASAKDDEYGCPYGACGRKFVSTDLLKQHIERRHAPNISPKKAQTIPRDQIILSTAPLAQKKDIQPKKFQEDKFNQSKMGFFQAAPRPVTSHGRQNPQMSSQQAQILRDMMGGAGSHYARRPQTAATTTKKDEQRIKKKIFTLEMIERKIEEDIEEFNNRKKIILREKNIEIFDDNKQDGFKVEDLVNCEAIYATHNLIKDIFGICQISTLVELNLSFNQISDIQNHILVIDPLKSLSKLEVLGLFNNEIFNDKKAIDVIEKLSNLKELSIDGNPVTTKYSSNIFQVSSNVRFKYEITMRLKRLEVLDEDQIKELDRDIAEQFFIQNKSIIKKSIESQQNDGSQQQQFAEDRDVLKENQQQPLKTKKSVKFQKQSIDDDGNTWMHDEIKKLEAKCAELIVENEDYKVKLQQKHYEQVYKENQRLKLELKNMYIIEEENRDLREEYESLKSLTYDDKVRDLVEENKNLKKRNGMLLIQQSDLEQRIVQLEKTKQQEILDYQRDMRSNIAIQRPSTSAGAFMRKKEDMVMVNEDFLALQESAQDEFDKELDELIMKNQQRLTELQNDVKEVSKIVGEPVVNVRKLKSIRAVKGATKTVTIKSTQNNDRAKALGADMIDENDDN</sequence>
<evidence type="ECO:0000313" key="11">
    <source>
        <dbReference type="Proteomes" id="UP000039865"/>
    </source>
</evidence>
<evidence type="ECO:0000256" key="7">
    <source>
        <dbReference type="SAM" id="Coils"/>
    </source>
</evidence>
<evidence type="ECO:0000313" key="10">
    <source>
        <dbReference type="EMBL" id="CDW75718.1"/>
    </source>
</evidence>
<keyword evidence="4" id="KW-0433">Leucine-rich repeat</keyword>
<dbReference type="InParanoid" id="A0A078A2G1"/>
<keyword evidence="7" id="KW-0175">Coiled coil</keyword>
<dbReference type="PANTHER" id="PTHR46545">
    <property type="entry name" value="LEUCINE-RICH REPEAT-CONTAINING PROTEIN 51"/>
    <property type="match status" value="1"/>
</dbReference>
<dbReference type="Gene3D" id="3.80.10.10">
    <property type="entry name" value="Ribonuclease Inhibitor"/>
    <property type="match status" value="1"/>
</dbReference>
<dbReference type="InterPro" id="IPR013087">
    <property type="entry name" value="Znf_C2H2_type"/>
</dbReference>
<keyword evidence="5" id="KW-0677">Repeat</keyword>
<accession>A0A078A2G1</accession>
<keyword evidence="3" id="KW-0963">Cytoplasm</keyword>
<comment type="subcellular location">
    <subcellularLocation>
        <location evidence="1">Cytoplasm</location>
    </subcellularLocation>
</comment>
<dbReference type="GO" id="GO:0005737">
    <property type="term" value="C:cytoplasm"/>
    <property type="evidence" value="ECO:0007669"/>
    <property type="project" value="UniProtKB-SubCell"/>
</dbReference>
<evidence type="ECO:0000256" key="4">
    <source>
        <dbReference type="ARBA" id="ARBA00022614"/>
    </source>
</evidence>
<feature type="compositionally biased region" description="Acidic residues" evidence="8">
    <location>
        <begin position="15"/>
        <end position="29"/>
    </location>
</feature>
<dbReference type="SUPFAM" id="SSF52058">
    <property type="entry name" value="L domain-like"/>
    <property type="match status" value="1"/>
</dbReference>
<reference evidence="10 11" key="1">
    <citation type="submission" date="2014-06" db="EMBL/GenBank/DDBJ databases">
        <authorList>
            <person name="Swart Estienne"/>
        </authorList>
    </citation>
    <scope>NUCLEOTIDE SEQUENCE [LARGE SCALE GENOMIC DNA]</scope>
    <source>
        <strain evidence="10 11">130c</strain>
    </source>
</reference>
<dbReference type="PROSITE" id="PS51450">
    <property type="entry name" value="LRR"/>
    <property type="match status" value="1"/>
</dbReference>
<gene>
    <name evidence="10" type="primary">Contig10250.g523</name>
    <name evidence="10" type="ORF">STYLEM_4711</name>
</gene>
<evidence type="ECO:0000256" key="3">
    <source>
        <dbReference type="ARBA" id="ARBA00022490"/>
    </source>
</evidence>
<proteinExistence type="predicted"/>
<dbReference type="EMBL" id="CCKQ01004554">
    <property type="protein sequence ID" value="CDW75718.1"/>
    <property type="molecule type" value="Genomic_DNA"/>
</dbReference>
<evidence type="ECO:0000256" key="8">
    <source>
        <dbReference type="SAM" id="MobiDB-lite"/>
    </source>
</evidence>
<dbReference type="GO" id="GO:0008270">
    <property type="term" value="F:zinc ion binding"/>
    <property type="evidence" value="ECO:0007669"/>
    <property type="project" value="UniProtKB-KW"/>
</dbReference>
<keyword evidence="11" id="KW-1185">Reference proteome</keyword>
<evidence type="ECO:0000256" key="2">
    <source>
        <dbReference type="ARBA" id="ARBA00014223"/>
    </source>
</evidence>
<evidence type="ECO:0000259" key="9">
    <source>
        <dbReference type="PROSITE" id="PS50157"/>
    </source>
</evidence>
<evidence type="ECO:0000256" key="6">
    <source>
        <dbReference type="PROSITE-ProRule" id="PRU00042"/>
    </source>
</evidence>
<dbReference type="OMA" id="QITEFEH"/>
<feature type="coiled-coil region" evidence="7">
    <location>
        <begin position="439"/>
        <end position="502"/>
    </location>
</feature>
<feature type="compositionally biased region" description="Basic and acidic residues" evidence="8">
    <location>
        <begin position="1"/>
        <end position="12"/>
    </location>
</feature>
<keyword evidence="6" id="KW-0863">Zinc-finger</keyword>
<dbReference type="Proteomes" id="UP000039865">
    <property type="component" value="Unassembled WGS sequence"/>
</dbReference>
<feature type="domain" description="C2H2-type" evidence="9">
    <location>
        <begin position="60"/>
        <end position="90"/>
    </location>
</feature>
<dbReference type="OrthoDB" id="305087at2759"/>
<organism evidence="10 11">
    <name type="scientific">Stylonychia lemnae</name>
    <name type="common">Ciliate</name>
    <dbReference type="NCBI Taxonomy" id="5949"/>
    <lineage>
        <taxon>Eukaryota</taxon>
        <taxon>Sar</taxon>
        <taxon>Alveolata</taxon>
        <taxon>Ciliophora</taxon>
        <taxon>Intramacronucleata</taxon>
        <taxon>Spirotrichea</taxon>
        <taxon>Stichotrichia</taxon>
        <taxon>Sporadotrichida</taxon>
        <taxon>Oxytrichidae</taxon>
        <taxon>Stylonychinae</taxon>
        <taxon>Stylonychia</taxon>
    </lineage>
</organism>
<dbReference type="PROSITE" id="PS50157">
    <property type="entry name" value="ZINC_FINGER_C2H2_2"/>
    <property type="match status" value="1"/>
</dbReference>
<dbReference type="AlphaFoldDB" id="A0A078A2G1"/>
<keyword evidence="6" id="KW-0862">Zinc</keyword>
<evidence type="ECO:0000256" key="1">
    <source>
        <dbReference type="ARBA" id="ARBA00004496"/>
    </source>
</evidence>
<protein>
    <recommendedName>
        <fullName evidence="2">Leucine-rich repeat-containing protein 51</fullName>
    </recommendedName>
</protein>
<name>A0A078A2G1_STYLE</name>
<dbReference type="PROSITE" id="PS00028">
    <property type="entry name" value="ZINC_FINGER_C2H2_1"/>
    <property type="match status" value="1"/>
</dbReference>
<dbReference type="InterPro" id="IPR001611">
    <property type="entry name" value="Leu-rich_rpt"/>
</dbReference>
<dbReference type="InterPro" id="IPR032675">
    <property type="entry name" value="LRR_dom_sf"/>
</dbReference>
<dbReference type="PANTHER" id="PTHR46545:SF1">
    <property type="entry name" value="LEUCINE-RICH REPEAT-CONTAINING PROTEIN 51"/>
    <property type="match status" value="1"/>
</dbReference>
<feature type="region of interest" description="Disordered" evidence="8">
    <location>
        <begin position="1"/>
        <end position="43"/>
    </location>
</feature>
<evidence type="ECO:0000256" key="5">
    <source>
        <dbReference type="ARBA" id="ARBA00022737"/>
    </source>
</evidence>
<feature type="compositionally biased region" description="Polar residues" evidence="8">
    <location>
        <begin position="30"/>
        <end position="43"/>
    </location>
</feature>